<accession>A0A1H3IZJ6</accession>
<dbReference type="SUPFAM" id="SSF51735">
    <property type="entry name" value="NAD(P)-binding Rossmann-fold domains"/>
    <property type="match status" value="1"/>
</dbReference>
<evidence type="ECO:0000313" key="3">
    <source>
        <dbReference type="EMBL" id="SDY32729.1"/>
    </source>
</evidence>
<dbReference type="PANTHER" id="PTHR14239">
    <property type="entry name" value="DUDULIN-RELATED"/>
    <property type="match status" value="1"/>
</dbReference>
<dbReference type="InterPro" id="IPR028939">
    <property type="entry name" value="P5C_Rdtase_cat_N"/>
</dbReference>
<dbReference type="RefSeq" id="WP_093269205.1">
    <property type="nucleotide sequence ID" value="NZ_FNOK01000024.1"/>
</dbReference>
<evidence type="ECO:0000259" key="2">
    <source>
        <dbReference type="Pfam" id="PF03807"/>
    </source>
</evidence>
<keyword evidence="4" id="KW-1185">Reference proteome</keyword>
<dbReference type="OrthoDB" id="5738121at2"/>
<dbReference type="Proteomes" id="UP000199529">
    <property type="component" value="Unassembled WGS sequence"/>
</dbReference>
<protein>
    <submittedName>
        <fullName evidence="3">Reduced coenzyme F420:NADP oxidoreductase</fullName>
    </submittedName>
</protein>
<dbReference type="GO" id="GO:0015677">
    <property type="term" value="P:copper ion import"/>
    <property type="evidence" value="ECO:0007669"/>
    <property type="project" value="TreeGrafter"/>
</dbReference>
<dbReference type="Gene3D" id="3.40.50.720">
    <property type="entry name" value="NAD(P)-binding Rossmann-like Domain"/>
    <property type="match status" value="1"/>
</dbReference>
<evidence type="ECO:0000313" key="4">
    <source>
        <dbReference type="Proteomes" id="UP000199529"/>
    </source>
</evidence>
<dbReference type="GO" id="GO:0070967">
    <property type="term" value="F:coenzyme F420 binding"/>
    <property type="evidence" value="ECO:0007669"/>
    <property type="project" value="InterPro"/>
</dbReference>
<dbReference type="GO" id="GO:0052851">
    <property type="term" value="F:ferric-chelate reductase (NADPH) activity"/>
    <property type="evidence" value="ECO:0007669"/>
    <property type="project" value="TreeGrafter"/>
</dbReference>
<dbReference type="EMBL" id="FNOK01000024">
    <property type="protein sequence ID" value="SDY32729.1"/>
    <property type="molecule type" value="Genomic_DNA"/>
</dbReference>
<dbReference type="AlphaFoldDB" id="A0A1H3IZJ6"/>
<dbReference type="PANTHER" id="PTHR14239:SF0">
    <property type="entry name" value="F420-DEPENDENT NADP REDUCTASE"/>
    <property type="match status" value="1"/>
</dbReference>
<dbReference type="GO" id="GO:0006740">
    <property type="term" value="P:NADPH regeneration"/>
    <property type="evidence" value="ECO:0007669"/>
    <property type="project" value="InterPro"/>
</dbReference>
<dbReference type="GO" id="GO:0016651">
    <property type="term" value="F:oxidoreductase activity, acting on NAD(P)H"/>
    <property type="evidence" value="ECO:0007669"/>
    <property type="project" value="InterPro"/>
</dbReference>
<dbReference type="STRING" id="418495.SAMN05216215_102468"/>
<dbReference type="Pfam" id="PF03807">
    <property type="entry name" value="F420_oxidored"/>
    <property type="match status" value="1"/>
</dbReference>
<dbReference type="GO" id="GO:0005886">
    <property type="term" value="C:plasma membrane"/>
    <property type="evidence" value="ECO:0007669"/>
    <property type="project" value="TreeGrafter"/>
</dbReference>
<dbReference type="NCBIfam" id="TIGR01915">
    <property type="entry name" value="npdG"/>
    <property type="match status" value="1"/>
</dbReference>
<name>A0A1H3IZJ6_9PSEU</name>
<dbReference type="InterPro" id="IPR051267">
    <property type="entry name" value="STEAP_metalloreductase"/>
</dbReference>
<dbReference type="GO" id="GO:0050661">
    <property type="term" value="F:NADP binding"/>
    <property type="evidence" value="ECO:0007669"/>
    <property type="project" value="InterPro"/>
</dbReference>
<dbReference type="InterPro" id="IPR036291">
    <property type="entry name" value="NAD(P)-bd_dom_sf"/>
</dbReference>
<reference evidence="4" key="1">
    <citation type="submission" date="2016-10" db="EMBL/GenBank/DDBJ databases">
        <authorList>
            <person name="Varghese N."/>
            <person name="Submissions S."/>
        </authorList>
    </citation>
    <scope>NUCLEOTIDE SEQUENCE [LARGE SCALE GENOMIC DNA]</scope>
    <source>
        <strain evidence="4">CGMCC 4.3530</strain>
    </source>
</reference>
<proteinExistence type="predicted"/>
<organism evidence="3 4">
    <name type="scientific">Saccharopolyspora shandongensis</name>
    <dbReference type="NCBI Taxonomy" id="418495"/>
    <lineage>
        <taxon>Bacteria</taxon>
        <taxon>Bacillati</taxon>
        <taxon>Actinomycetota</taxon>
        <taxon>Actinomycetes</taxon>
        <taxon>Pseudonocardiales</taxon>
        <taxon>Pseudonocardiaceae</taxon>
        <taxon>Saccharopolyspora</taxon>
    </lineage>
</organism>
<feature type="domain" description="Pyrroline-5-carboxylate reductase catalytic N-terminal" evidence="2">
    <location>
        <begin position="26"/>
        <end position="116"/>
    </location>
</feature>
<dbReference type="GO" id="GO:0008823">
    <property type="term" value="F:cupric reductase (NADH) activity"/>
    <property type="evidence" value="ECO:0007669"/>
    <property type="project" value="TreeGrafter"/>
</dbReference>
<sequence length="239" mass="25347">MMKENVKVPAPHAAENDPLGPADMVVGVLGGTGDQGRGLARRLGLAGREVLIGSRSADRARSIARDLPIATGMDNTECAARADLVVVAVPWDSHAPILSKVADELIGKIIVDCAVPMGFDRHGAHTLDVPEGSACLQAQRICPESRVVGAFHHVSAALLLDPSVPRVETDVMVVGDDRAATDAVIELADTIPGMRGIYAGRLRNSRQVEALTANLISINRRYRAHAGVRVTDVPRTPVR</sequence>
<dbReference type="InterPro" id="IPR010185">
    <property type="entry name" value="NpdG"/>
</dbReference>
<keyword evidence="1" id="KW-0560">Oxidoreductase</keyword>
<gene>
    <name evidence="3" type="ORF">SAMN05216215_102468</name>
</gene>
<evidence type="ECO:0000256" key="1">
    <source>
        <dbReference type="ARBA" id="ARBA00023002"/>
    </source>
</evidence>